<evidence type="ECO:0000313" key="2">
    <source>
        <dbReference type="Proteomes" id="UP000276133"/>
    </source>
</evidence>
<accession>A0A3M7S7D2</accession>
<protein>
    <submittedName>
        <fullName evidence="1">Uncharacterized protein</fullName>
    </submittedName>
</protein>
<organism evidence="1 2">
    <name type="scientific">Brachionus plicatilis</name>
    <name type="common">Marine rotifer</name>
    <name type="synonym">Brachionus muelleri</name>
    <dbReference type="NCBI Taxonomy" id="10195"/>
    <lineage>
        <taxon>Eukaryota</taxon>
        <taxon>Metazoa</taxon>
        <taxon>Spiralia</taxon>
        <taxon>Gnathifera</taxon>
        <taxon>Rotifera</taxon>
        <taxon>Eurotatoria</taxon>
        <taxon>Monogononta</taxon>
        <taxon>Pseudotrocha</taxon>
        <taxon>Ploima</taxon>
        <taxon>Brachionidae</taxon>
        <taxon>Brachionus</taxon>
    </lineage>
</organism>
<keyword evidence="2" id="KW-1185">Reference proteome</keyword>
<dbReference type="Proteomes" id="UP000276133">
    <property type="component" value="Unassembled WGS sequence"/>
</dbReference>
<sequence>MNRWNKLVNLCDIKFFCNLSKKISRKKEQKKIIIRKEISCLIANLCRLVTKKSVTRIEFMIGDIYYTILYFEAVITIKVEKLYENPAKFN</sequence>
<proteinExistence type="predicted"/>
<gene>
    <name evidence="1" type="ORF">BpHYR1_033204</name>
</gene>
<reference evidence="1 2" key="1">
    <citation type="journal article" date="2018" name="Sci. Rep.">
        <title>Genomic signatures of local adaptation to the degree of environmental predictability in rotifers.</title>
        <authorList>
            <person name="Franch-Gras L."/>
            <person name="Hahn C."/>
            <person name="Garcia-Roger E.M."/>
            <person name="Carmona M.J."/>
            <person name="Serra M."/>
            <person name="Gomez A."/>
        </authorList>
    </citation>
    <scope>NUCLEOTIDE SEQUENCE [LARGE SCALE GENOMIC DNA]</scope>
    <source>
        <strain evidence="1">HYR1</strain>
    </source>
</reference>
<dbReference type="AlphaFoldDB" id="A0A3M7S7D2"/>
<evidence type="ECO:0000313" key="1">
    <source>
        <dbReference type="EMBL" id="RNA31537.1"/>
    </source>
</evidence>
<name>A0A3M7S7D2_BRAPC</name>
<dbReference type="EMBL" id="REGN01001930">
    <property type="protein sequence ID" value="RNA31537.1"/>
    <property type="molecule type" value="Genomic_DNA"/>
</dbReference>
<comment type="caution">
    <text evidence="1">The sequence shown here is derived from an EMBL/GenBank/DDBJ whole genome shotgun (WGS) entry which is preliminary data.</text>
</comment>